<feature type="transmembrane region" description="Helical" evidence="6">
    <location>
        <begin position="316"/>
        <end position="343"/>
    </location>
</feature>
<dbReference type="RefSeq" id="WP_154278171.1">
    <property type="nucleotide sequence ID" value="NZ_JBKVAD010000028.1"/>
</dbReference>
<sequence>MNMLQHYIKLAIRNLLKYKSQSVISIIGLAIGFTCFALSTLWIRYEQTYDTFHDGADRIYLIRPESNTTNNGLSEITPYPLAGYLKATFPEIEDACNMQAWGMTVRYKGTEYRSFKMGIDSAAMHMFKLKVTNGNHNFLTENSEEIAITEQLARQLFGTENPLGQEIEIYGQKKRICAVIQSWSRHSNIPYEIVDNFSPGDNRTQWYASMCQTFIKLKKGVDAQKFIQKLYEHTYETENSIVVKKSVATPITAMRYDRPNQGVTVKYEHIRLFALAGGLVILCSLFNYLTLFITRIRMRDREIALRKVNGSSNRELLMLFSTEYLITLVFAIFFGLILLELVIPTFKELSDIKSDKTSIYLEALSYSGIVAAFSFILSLYPIYYSRKKSLNAALKGSSNGKGQNTFQKVSMVLQLIISIGFIFCSTILMKQIHYLNHTDLGIERTNRGTIRVYPQIDGLKDELAKNPYIATIVPGNLPGLLPRNARSYQTINEWEGKTDSTSTVTLEIIDCNEDYFKFYGLQLLKGTFPSDDKSMIINETAALQMNMNDPIGKGFQKKVITGIVKDFYIAPPTIPAKPMMFTLEDRSTISSDIIFQYQNCDWHSCKKRIEQLIKQMNPNVIHYSIISMEEEYEKFLKSENALLMMLDFVTLVCVLISLFGVFSLVTLDCEKRRKEIAIRKVNGAETGHIMKTFLLKYMFLLLIASVIAFPIGYLIMKPWIEGYVLQTSIDFWIYPVIWLALALLIITCTGWRIWKAANQNPAVVVKSE</sequence>
<reference evidence="9" key="1">
    <citation type="journal article" date="2019" name="Nat. Med.">
        <title>A library of human gut bacterial isolates paired with longitudinal multiomics data enables mechanistic microbiome research.</title>
        <authorList>
            <person name="Poyet M."/>
            <person name="Groussin M."/>
            <person name="Gibbons S.M."/>
            <person name="Avila-Pacheco J."/>
            <person name="Jiang X."/>
            <person name="Kearney S.M."/>
            <person name="Perrotta A.R."/>
            <person name="Berdy B."/>
            <person name="Zhao S."/>
            <person name="Lieberman T.D."/>
            <person name="Swanson P.K."/>
            <person name="Smith M."/>
            <person name="Roesemann S."/>
            <person name="Alexander J.E."/>
            <person name="Rich S.A."/>
            <person name="Livny J."/>
            <person name="Vlamakis H."/>
            <person name="Clish C."/>
            <person name="Bullock K."/>
            <person name="Deik A."/>
            <person name="Scott J."/>
            <person name="Pierce K.A."/>
            <person name="Xavier R.J."/>
            <person name="Alm E.J."/>
        </authorList>
    </citation>
    <scope>NUCLEOTIDE SEQUENCE</scope>
    <source>
        <strain evidence="9">BIOML-A4</strain>
    </source>
</reference>
<dbReference type="Pfam" id="PF12704">
    <property type="entry name" value="MacB_PCD"/>
    <property type="match status" value="1"/>
</dbReference>
<feature type="transmembrane region" description="Helical" evidence="6">
    <location>
        <begin position="731"/>
        <end position="751"/>
    </location>
</feature>
<feature type="transmembrane region" description="Helical" evidence="6">
    <location>
        <begin position="641"/>
        <end position="665"/>
    </location>
</feature>
<comment type="subcellular location">
    <subcellularLocation>
        <location evidence="1">Cell membrane</location>
        <topology evidence="1">Multi-pass membrane protein</topology>
    </subcellularLocation>
</comment>
<feature type="domain" description="ABC3 transporter permease C-terminal" evidence="7">
    <location>
        <begin position="276"/>
        <end position="389"/>
    </location>
</feature>
<evidence type="ECO:0000259" key="8">
    <source>
        <dbReference type="Pfam" id="PF12704"/>
    </source>
</evidence>
<accession>A0A6G1ZBH2</accession>
<dbReference type="GO" id="GO:0005886">
    <property type="term" value="C:plasma membrane"/>
    <property type="evidence" value="ECO:0007669"/>
    <property type="project" value="UniProtKB-SubCell"/>
</dbReference>
<evidence type="ECO:0000259" key="7">
    <source>
        <dbReference type="Pfam" id="PF02687"/>
    </source>
</evidence>
<dbReference type="InterPro" id="IPR003838">
    <property type="entry name" value="ABC3_permease_C"/>
</dbReference>
<dbReference type="EMBL" id="WKLP01000008">
    <property type="protein sequence ID" value="MRY11277.1"/>
    <property type="molecule type" value="Genomic_DNA"/>
</dbReference>
<dbReference type="InterPro" id="IPR050250">
    <property type="entry name" value="Macrolide_Exporter_MacB"/>
</dbReference>
<feature type="transmembrane region" description="Helical" evidence="6">
    <location>
        <begin position="697"/>
        <end position="716"/>
    </location>
</feature>
<dbReference type="InterPro" id="IPR025857">
    <property type="entry name" value="MacB_PCD"/>
</dbReference>
<keyword evidence="2" id="KW-1003">Cell membrane</keyword>
<dbReference type="Pfam" id="PF02687">
    <property type="entry name" value="FtsX"/>
    <property type="match status" value="2"/>
</dbReference>
<dbReference type="GO" id="GO:0022857">
    <property type="term" value="F:transmembrane transporter activity"/>
    <property type="evidence" value="ECO:0007669"/>
    <property type="project" value="TreeGrafter"/>
</dbReference>
<comment type="caution">
    <text evidence="9">The sequence shown here is derived from an EMBL/GenBank/DDBJ whole genome shotgun (WGS) entry which is preliminary data.</text>
</comment>
<keyword evidence="4 6" id="KW-1133">Transmembrane helix</keyword>
<feature type="transmembrane region" description="Helical" evidence="6">
    <location>
        <begin position="272"/>
        <end position="296"/>
    </location>
</feature>
<organism evidence="9">
    <name type="scientific">Parabacteroides goldsteinii</name>
    <dbReference type="NCBI Taxonomy" id="328812"/>
    <lineage>
        <taxon>Bacteria</taxon>
        <taxon>Pseudomonadati</taxon>
        <taxon>Bacteroidota</taxon>
        <taxon>Bacteroidia</taxon>
        <taxon>Bacteroidales</taxon>
        <taxon>Tannerellaceae</taxon>
        <taxon>Parabacteroides</taxon>
    </lineage>
</organism>
<feature type="transmembrane region" description="Helical" evidence="6">
    <location>
        <begin position="21"/>
        <end position="43"/>
    </location>
</feature>
<dbReference type="PANTHER" id="PTHR30572:SF18">
    <property type="entry name" value="ABC-TYPE MACROLIDE FAMILY EXPORT SYSTEM PERMEASE COMPONENT 2"/>
    <property type="match status" value="1"/>
</dbReference>
<name>A0A6G1ZBH2_9BACT</name>
<evidence type="ECO:0000256" key="3">
    <source>
        <dbReference type="ARBA" id="ARBA00022692"/>
    </source>
</evidence>
<gene>
    <name evidence="9" type="ORF">GKE01_07300</name>
</gene>
<evidence type="ECO:0000256" key="1">
    <source>
        <dbReference type="ARBA" id="ARBA00004651"/>
    </source>
</evidence>
<evidence type="ECO:0000313" key="9">
    <source>
        <dbReference type="EMBL" id="MRY11277.1"/>
    </source>
</evidence>
<dbReference type="AlphaFoldDB" id="A0A6G1ZBH2"/>
<feature type="transmembrane region" description="Helical" evidence="6">
    <location>
        <begin position="405"/>
        <end position="429"/>
    </location>
</feature>
<feature type="domain" description="MacB-like periplasmic core" evidence="8">
    <location>
        <begin position="22"/>
        <end position="229"/>
    </location>
</feature>
<protein>
    <submittedName>
        <fullName evidence="9">FtsX-like permease family protein</fullName>
    </submittedName>
</protein>
<feature type="transmembrane region" description="Helical" evidence="6">
    <location>
        <begin position="363"/>
        <end position="384"/>
    </location>
</feature>
<evidence type="ECO:0000256" key="5">
    <source>
        <dbReference type="ARBA" id="ARBA00023136"/>
    </source>
</evidence>
<dbReference type="PANTHER" id="PTHR30572">
    <property type="entry name" value="MEMBRANE COMPONENT OF TRANSPORTER-RELATED"/>
    <property type="match status" value="1"/>
</dbReference>
<keyword evidence="3 6" id="KW-0812">Transmembrane</keyword>
<evidence type="ECO:0000256" key="4">
    <source>
        <dbReference type="ARBA" id="ARBA00022989"/>
    </source>
</evidence>
<keyword evidence="5 6" id="KW-0472">Membrane</keyword>
<feature type="domain" description="ABC3 transporter permease C-terminal" evidence="7">
    <location>
        <begin position="648"/>
        <end position="761"/>
    </location>
</feature>
<proteinExistence type="predicted"/>
<evidence type="ECO:0000256" key="6">
    <source>
        <dbReference type="SAM" id="Phobius"/>
    </source>
</evidence>
<evidence type="ECO:0000256" key="2">
    <source>
        <dbReference type="ARBA" id="ARBA00022475"/>
    </source>
</evidence>